<dbReference type="EMBL" id="MK292693">
    <property type="protein sequence ID" value="QCQ69124.1"/>
    <property type="molecule type" value="Genomic_DNA"/>
</dbReference>
<proteinExistence type="predicted"/>
<dbReference type="AlphaFoldDB" id="A0A4V1F1W8"/>
<name>A0A4V1F1W8_9FUNG</name>
<dbReference type="PROSITE" id="PS51206">
    <property type="entry name" value="SF3_HELICASE_1"/>
    <property type="match status" value="1"/>
</dbReference>
<keyword evidence="3" id="KW-1133">Transmembrane helix</keyword>
<organism evidence="5">
    <name type="scientific">Powellomyces hirtus</name>
    <dbReference type="NCBI Taxonomy" id="109895"/>
    <lineage>
        <taxon>Eukaryota</taxon>
        <taxon>Fungi</taxon>
        <taxon>Fungi incertae sedis</taxon>
        <taxon>Chytridiomycota</taxon>
        <taxon>Chytridiomycota incertae sedis</taxon>
        <taxon>Chytridiomycetes</taxon>
        <taxon>Spizellomycetales</taxon>
        <taxon>Powellomycetaceae</taxon>
        <taxon>Powellomyces</taxon>
    </lineage>
</organism>
<dbReference type="Gene3D" id="3.40.50.300">
    <property type="entry name" value="P-loop containing nucleotide triphosphate hydrolases"/>
    <property type="match status" value="1"/>
</dbReference>
<accession>A0A4V1F1W8</accession>
<evidence type="ECO:0000259" key="4">
    <source>
        <dbReference type="PROSITE" id="PS51206"/>
    </source>
</evidence>
<dbReference type="InterPro" id="IPR045455">
    <property type="entry name" value="NrS-1_pol-like_helicase"/>
</dbReference>
<geneLocation type="mitochondrion" evidence="5"/>
<protein>
    <recommendedName>
        <fullName evidence="4">SF3 helicase domain-containing protein</fullName>
    </recommendedName>
</protein>
<dbReference type="InterPro" id="IPR027417">
    <property type="entry name" value="P-loop_NTPase"/>
</dbReference>
<evidence type="ECO:0000313" key="5">
    <source>
        <dbReference type="EMBL" id="QCQ69124.1"/>
    </source>
</evidence>
<evidence type="ECO:0000256" key="2">
    <source>
        <dbReference type="ARBA" id="ARBA00022840"/>
    </source>
</evidence>
<keyword evidence="2" id="KW-0067">ATP-binding</keyword>
<reference evidence="5" key="1">
    <citation type="journal article" date="2018" name="BMC Evol. Biol.">
        <title>The linear mitochondrial genome of the quarantine chytrid Synchytrium endobioticum; insights into the evolution and recent history of an obligate biotrophic plant pathogen.</title>
        <authorList>
            <person name="van de Vossenberg B.T.L.H."/>
            <person name="Brankovics B."/>
            <person name="Nguyen H.D.T."/>
            <person name="van Gent-Pelzer M.P.E."/>
            <person name="Smith D."/>
            <person name="Dadej K."/>
            <person name="Przetakiewicz J."/>
            <person name="Kreuze J.F."/>
            <person name="Boerma M."/>
            <person name="van Leeuwen G.C.M."/>
            <person name="Andre Levesque C."/>
            <person name="van der Lee T.A.J."/>
        </authorList>
    </citation>
    <scope>NUCLEOTIDE SEQUENCE</scope>
    <source>
        <strain evidence="5">CBS 809.83</strain>
    </source>
</reference>
<sequence length="485" mass="55651">MKLTRIIKMPLYLKKDSPIFIYLSTLFIDYYFIRELLYLVDHILTLGHIINKMVLELLSWLFFIMSFMFPYHHFCMIFTYVGYHSIIHPFGLYSYSTNSNSLTTTTQRKGREFEAHISDSFIQDQARLNRGLIWSDADRSFFIYNGTFWEPLSHVAFERQFYFFLLKGRFSTDENTMQRIIRIIRLEHACPSMGNHDKNLIFFSDCVWDLSKGTTLGLSSSFMNTYALPYNIGSEDINITSFPQINTWLNEVCKGPHEDLKRRLLINFLYLLITSNTSYQVFFEITGPGKTGKYTFSSLAMALVGVVNTHTSNLRLLQNNRFELANLRYKKLLLLPDQPQYTGPVYSLKALTGLDLLRNERKGIQASDPFINSALILITSNFPILSTDDSSGVARRRISILLPNVSTEITGNMLSYNSVNGSFEGAFVTELPHFCSSIRPAGTTAHDNLLLSAPILTGLGYCRQFGLEYFSRCLILNCLLKNFSS</sequence>
<dbReference type="GO" id="GO:0005524">
    <property type="term" value="F:ATP binding"/>
    <property type="evidence" value="ECO:0007669"/>
    <property type="project" value="UniProtKB-KW"/>
</dbReference>
<dbReference type="SUPFAM" id="SSF52540">
    <property type="entry name" value="P-loop containing nucleoside triphosphate hydrolases"/>
    <property type="match status" value="1"/>
</dbReference>
<feature type="transmembrane region" description="Helical" evidence="3">
    <location>
        <begin position="60"/>
        <end position="83"/>
    </location>
</feature>
<feature type="domain" description="SF3 helicase" evidence="4">
    <location>
        <begin position="260"/>
        <end position="415"/>
    </location>
</feature>
<dbReference type="Pfam" id="PF19263">
    <property type="entry name" value="DUF5906"/>
    <property type="match status" value="1"/>
</dbReference>
<keyword evidence="3" id="KW-0472">Membrane</keyword>
<keyword evidence="3" id="KW-0812">Transmembrane</keyword>
<gene>
    <name evidence="5" type="primary">orf485</name>
</gene>
<keyword evidence="1" id="KW-0547">Nucleotide-binding</keyword>
<dbReference type="InterPro" id="IPR014015">
    <property type="entry name" value="Helicase_SF3_DNA-vir"/>
</dbReference>
<evidence type="ECO:0000256" key="1">
    <source>
        <dbReference type="ARBA" id="ARBA00022741"/>
    </source>
</evidence>
<keyword evidence="5" id="KW-0496">Mitochondrion</keyword>
<evidence type="ECO:0000256" key="3">
    <source>
        <dbReference type="SAM" id="Phobius"/>
    </source>
</evidence>